<proteinExistence type="predicted"/>
<dbReference type="PANTHER" id="PTHR36436">
    <property type="entry name" value="SLL5081 PROTEIN"/>
    <property type="match status" value="1"/>
</dbReference>
<dbReference type="Proteomes" id="UP001597183">
    <property type="component" value="Unassembled WGS sequence"/>
</dbReference>
<dbReference type="InterPro" id="IPR015315">
    <property type="entry name" value="DUF1963"/>
</dbReference>
<dbReference type="SUPFAM" id="SSF103032">
    <property type="entry name" value="Hypothetical protein YwqG"/>
    <property type="match status" value="1"/>
</dbReference>
<dbReference type="Pfam" id="PF09234">
    <property type="entry name" value="DUF1963"/>
    <property type="match status" value="1"/>
</dbReference>
<gene>
    <name evidence="1" type="ORF">ACFQ5G_45855</name>
</gene>
<organism evidence="1 2">
    <name type="scientific">Actinoplanes sichuanensis</name>
    <dbReference type="NCBI Taxonomy" id="512349"/>
    <lineage>
        <taxon>Bacteria</taxon>
        <taxon>Bacillati</taxon>
        <taxon>Actinomycetota</taxon>
        <taxon>Actinomycetes</taxon>
        <taxon>Micromonosporales</taxon>
        <taxon>Micromonosporaceae</taxon>
        <taxon>Actinoplanes</taxon>
    </lineage>
</organism>
<name>A0ABW4ARB6_9ACTN</name>
<keyword evidence="2" id="KW-1185">Reference proteome</keyword>
<comment type="caution">
    <text evidence="1">The sequence shown here is derived from an EMBL/GenBank/DDBJ whole genome shotgun (WGS) entry which is preliminary data.</text>
</comment>
<accession>A0ABW4ARB6</accession>
<dbReference type="PANTHER" id="PTHR36436:SF6">
    <property type="entry name" value="SLL5081 PROTEIN"/>
    <property type="match status" value="1"/>
</dbReference>
<dbReference type="InterPro" id="IPR035948">
    <property type="entry name" value="YwqG-like_sf"/>
</dbReference>
<reference evidence="2" key="1">
    <citation type="journal article" date="2019" name="Int. J. Syst. Evol. Microbiol.">
        <title>The Global Catalogue of Microorganisms (GCM) 10K type strain sequencing project: providing services to taxonomists for standard genome sequencing and annotation.</title>
        <authorList>
            <consortium name="The Broad Institute Genomics Platform"/>
            <consortium name="The Broad Institute Genome Sequencing Center for Infectious Disease"/>
            <person name="Wu L."/>
            <person name="Ma J."/>
        </authorList>
    </citation>
    <scope>NUCLEOTIDE SEQUENCE [LARGE SCALE GENOMIC DNA]</scope>
    <source>
        <strain evidence="2">CCM 7526</strain>
    </source>
</reference>
<dbReference type="Gene3D" id="2.30.320.10">
    <property type="entry name" value="YwqG-like"/>
    <property type="match status" value="1"/>
</dbReference>
<evidence type="ECO:0000313" key="2">
    <source>
        <dbReference type="Proteomes" id="UP001597183"/>
    </source>
</evidence>
<sequence length="294" mass="32081">MGILESTANAADLIEVARTTLPPAVADTWIGLLRPAVRFRRAEVGDVVVGQLGGAPALPEDLEWPRSTAGRPLGFVAGVDLARVPTGSLDIPLPADGRLLMFYRDPSEDPDKRFWISDPVPVRQPPTGHLVFGPAGTQTTTRTEPGAAVYPEIPLAMEVTATGPDWDHPALEQAVADLSEADRRFMAEPSNSDDFRDELSMRTETPHHYLGGYAHPVQRSVEFAAAMQRLGSGVSSSDPALWDEARQWTSLMQIDSDDDAEMMWGDSGSLYWVIRRDDLAAGRFDAAAFLFQCH</sequence>
<protein>
    <submittedName>
        <fullName evidence="1">YwqG family protein</fullName>
    </submittedName>
</protein>
<dbReference type="RefSeq" id="WP_317795128.1">
    <property type="nucleotide sequence ID" value="NZ_AP028461.1"/>
</dbReference>
<evidence type="ECO:0000313" key="1">
    <source>
        <dbReference type="EMBL" id="MFD1372696.1"/>
    </source>
</evidence>
<dbReference type="EMBL" id="JBHTMK010000060">
    <property type="protein sequence ID" value="MFD1372696.1"/>
    <property type="molecule type" value="Genomic_DNA"/>
</dbReference>